<dbReference type="PANTHER" id="PTHR47623:SF1">
    <property type="entry name" value="OS09G0287300 PROTEIN"/>
    <property type="match status" value="1"/>
</dbReference>
<organism evidence="2 3">
    <name type="scientific">Pedobacter africanus</name>
    <dbReference type="NCBI Taxonomy" id="151894"/>
    <lineage>
        <taxon>Bacteria</taxon>
        <taxon>Pseudomonadati</taxon>
        <taxon>Bacteroidota</taxon>
        <taxon>Sphingobacteriia</taxon>
        <taxon>Sphingobacteriales</taxon>
        <taxon>Sphingobacteriaceae</taxon>
        <taxon>Pedobacter</taxon>
    </lineage>
</organism>
<gene>
    <name evidence="2" type="ORF">SAMN04488524_0713</name>
</gene>
<sequence length="167" mass="18995">MPKKLLLVRHGKSEWGNVHLADFDRPLNPRGHRNAPEMAARLLQKGLVPQLMVSSPAVRAISTARHFVQAWKKSDEQIMEEASIYEANVRTLLKVINNFDNKFGYVAVFGHNPGFTDLANYLSDANIYNIPTCGTVLIEFPFEDWKLVSHQTGRLLQFDYPKSINDD</sequence>
<dbReference type="Pfam" id="PF00300">
    <property type="entry name" value="His_Phos_1"/>
    <property type="match status" value="1"/>
</dbReference>
<dbReference type="OrthoDB" id="9810154at2"/>
<proteinExistence type="predicted"/>
<dbReference type="SUPFAM" id="SSF53254">
    <property type="entry name" value="Phosphoglycerate mutase-like"/>
    <property type="match status" value="1"/>
</dbReference>
<dbReference type="RefSeq" id="WP_084237025.1">
    <property type="nucleotide sequence ID" value="NZ_FWXT01000001.1"/>
</dbReference>
<name>A0A1W1ZGN5_9SPHI</name>
<dbReference type="PANTHER" id="PTHR47623">
    <property type="entry name" value="OS09G0287300 PROTEIN"/>
    <property type="match status" value="1"/>
</dbReference>
<reference evidence="3" key="1">
    <citation type="submission" date="2017-04" db="EMBL/GenBank/DDBJ databases">
        <authorList>
            <person name="Varghese N."/>
            <person name="Submissions S."/>
        </authorList>
    </citation>
    <scope>NUCLEOTIDE SEQUENCE [LARGE SCALE GENOMIC DNA]</scope>
    <source>
        <strain evidence="3">DSM 12126</strain>
    </source>
</reference>
<evidence type="ECO:0000256" key="1">
    <source>
        <dbReference type="PIRSR" id="PIRSR613078-2"/>
    </source>
</evidence>
<dbReference type="CDD" id="cd07067">
    <property type="entry name" value="HP_PGM_like"/>
    <property type="match status" value="1"/>
</dbReference>
<protein>
    <submittedName>
        <fullName evidence="2">Phosphohistidine phosphatase</fullName>
    </submittedName>
</protein>
<evidence type="ECO:0000313" key="2">
    <source>
        <dbReference type="EMBL" id="SMC47547.1"/>
    </source>
</evidence>
<feature type="binding site" evidence="1">
    <location>
        <position position="59"/>
    </location>
    <ligand>
        <name>substrate</name>
    </ligand>
</feature>
<accession>A0A1W1ZGN5</accession>
<dbReference type="Gene3D" id="3.40.50.1240">
    <property type="entry name" value="Phosphoglycerate mutase-like"/>
    <property type="match status" value="1"/>
</dbReference>
<dbReference type="SMART" id="SM00855">
    <property type="entry name" value="PGAM"/>
    <property type="match status" value="1"/>
</dbReference>
<dbReference type="InterPro" id="IPR013078">
    <property type="entry name" value="His_Pase_superF_clade-1"/>
</dbReference>
<dbReference type="Proteomes" id="UP000192756">
    <property type="component" value="Unassembled WGS sequence"/>
</dbReference>
<dbReference type="EMBL" id="FWXT01000001">
    <property type="protein sequence ID" value="SMC47547.1"/>
    <property type="molecule type" value="Genomic_DNA"/>
</dbReference>
<keyword evidence="3" id="KW-1185">Reference proteome</keyword>
<dbReference type="AlphaFoldDB" id="A0A1W1ZGN5"/>
<evidence type="ECO:0000313" key="3">
    <source>
        <dbReference type="Proteomes" id="UP000192756"/>
    </source>
</evidence>
<dbReference type="STRING" id="151894.SAMN04488524_0713"/>
<dbReference type="InterPro" id="IPR029033">
    <property type="entry name" value="His_PPase_superfam"/>
</dbReference>